<dbReference type="AlphaFoldDB" id="K9UGZ4"/>
<evidence type="ECO:0000313" key="8">
    <source>
        <dbReference type="Proteomes" id="UP000010366"/>
    </source>
</evidence>
<accession>K9UGZ4</accession>
<keyword evidence="5 6" id="KW-0472">Membrane</keyword>
<organism evidence="7 8">
    <name type="scientific">Chamaesiphon minutus (strain ATCC 27169 / PCC 6605)</name>
    <dbReference type="NCBI Taxonomy" id="1173020"/>
    <lineage>
        <taxon>Bacteria</taxon>
        <taxon>Bacillati</taxon>
        <taxon>Cyanobacteriota</taxon>
        <taxon>Cyanophyceae</taxon>
        <taxon>Gomontiellales</taxon>
        <taxon>Chamaesiphonaceae</taxon>
        <taxon>Chamaesiphon</taxon>
    </lineage>
</organism>
<name>K9UGZ4_CHAP6</name>
<gene>
    <name evidence="7" type="ORF">Cha6605_2668</name>
</gene>
<dbReference type="PANTHER" id="PTHR21716:SF62">
    <property type="entry name" value="TRANSPORT PROTEIN YDBI-RELATED"/>
    <property type="match status" value="1"/>
</dbReference>
<protein>
    <submittedName>
        <fullName evidence="7">Putative permease</fullName>
    </submittedName>
</protein>
<dbReference type="EMBL" id="CP003600">
    <property type="protein sequence ID" value="AFY93711.1"/>
    <property type="molecule type" value="Genomic_DNA"/>
</dbReference>
<proteinExistence type="inferred from homology"/>
<keyword evidence="4 6" id="KW-1133">Transmembrane helix</keyword>
<dbReference type="PANTHER" id="PTHR21716">
    <property type="entry name" value="TRANSMEMBRANE PROTEIN"/>
    <property type="match status" value="1"/>
</dbReference>
<dbReference type="PATRIC" id="fig|1173020.3.peg.3042"/>
<evidence type="ECO:0000256" key="6">
    <source>
        <dbReference type="SAM" id="Phobius"/>
    </source>
</evidence>
<evidence type="ECO:0000256" key="2">
    <source>
        <dbReference type="ARBA" id="ARBA00009773"/>
    </source>
</evidence>
<reference evidence="7 8" key="1">
    <citation type="submission" date="2012-05" db="EMBL/GenBank/DDBJ databases">
        <title>Finished chromosome of genome of Chamaesiphon sp. PCC 6605.</title>
        <authorList>
            <consortium name="US DOE Joint Genome Institute"/>
            <person name="Gugger M."/>
            <person name="Coursin T."/>
            <person name="Rippka R."/>
            <person name="Tandeau De Marsac N."/>
            <person name="Huntemann M."/>
            <person name="Wei C.-L."/>
            <person name="Han J."/>
            <person name="Detter J.C."/>
            <person name="Han C."/>
            <person name="Tapia R."/>
            <person name="Chen A."/>
            <person name="Kyrpides N."/>
            <person name="Mavromatis K."/>
            <person name="Markowitz V."/>
            <person name="Szeto E."/>
            <person name="Ivanova N."/>
            <person name="Pagani I."/>
            <person name="Pati A."/>
            <person name="Goodwin L."/>
            <person name="Nordberg H.P."/>
            <person name="Cantor M.N."/>
            <person name="Hua S.X."/>
            <person name="Woyke T."/>
            <person name="Kerfeld C.A."/>
        </authorList>
    </citation>
    <scope>NUCLEOTIDE SEQUENCE [LARGE SCALE GENOMIC DNA]</scope>
    <source>
        <strain evidence="8">ATCC 27169 / PCC 6605</strain>
    </source>
</reference>
<feature type="transmembrane region" description="Helical" evidence="6">
    <location>
        <begin position="25"/>
        <end position="43"/>
    </location>
</feature>
<feature type="transmembrane region" description="Helical" evidence="6">
    <location>
        <begin position="140"/>
        <end position="165"/>
    </location>
</feature>
<dbReference type="KEGG" id="cmp:Cha6605_2668"/>
<dbReference type="InterPro" id="IPR002549">
    <property type="entry name" value="AI-2E-like"/>
</dbReference>
<keyword evidence="8" id="KW-1185">Reference proteome</keyword>
<evidence type="ECO:0000256" key="4">
    <source>
        <dbReference type="ARBA" id="ARBA00022989"/>
    </source>
</evidence>
<dbReference type="STRING" id="1173020.Cha6605_2668"/>
<evidence type="ECO:0000256" key="1">
    <source>
        <dbReference type="ARBA" id="ARBA00004141"/>
    </source>
</evidence>
<sequence>MLLGQWLGFLALVLSAYILWQIRQVLLIVFAAILLATALNKLARKLQHKLKLKRPAGVLVAIGIFIAVLVGFFILIVPPFISQFQELTTTKFPQILQSATQWRTNLPSYIPAPLVPYLPDLNDLDRQVQPLVKSVAGQSLSIFSSSLAVILNLLFLVVLTIMLLAQPMAYRQAFVVLFPSFYRQRIDGILSECEVSLGKWFGGALLSTIVVGGLSTVGLLILGIPLALAQGIVAGLFNLIPNVGPTISVVLPMSIALLDEPWKAVAIFIVYFLIQQFESNLLTPYIMAQQVSLLPALTLISQVFFTTFFGFLGLLLAIPLTVVAKIWINAVLIEDILDRWKAPQSRIKRASDRDKLADSYPDPQLETEIVIRSGDGE</sequence>
<dbReference type="OrthoDB" id="506451at2"/>
<keyword evidence="3 6" id="KW-0812">Transmembrane</keyword>
<dbReference type="RefSeq" id="WP_015159857.1">
    <property type="nucleotide sequence ID" value="NC_019697.1"/>
</dbReference>
<dbReference type="HOGENOM" id="CLU_031275_1_1_3"/>
<comment type="subcellular location">
    <subcellularLocation>
        <location evidence="1">Membrane</location>
        <topology evidence="1">Multi-pass membrane protein</topology>
    </subcellularLocation>
</comment>
<dbReference type="Pfam" id="PF01594">
    <property type="entry name" value="AI-2E_transport"/>
    <property type="match status" value="1"/>
</dbReference>
<feature type="transmembrane region" description="Helical" evidence="6">
    <location>
        <begin position="311"/>
        <end position="332"/>
    </location>
</feature>
<dbReference type="GO" id="GO:0016020">
    <property type="term" value="C:membrane"/>
    <property type="evidence" value="ECO:0007669"/>
    <property type="project" value="UniProtKB-SubCell"/>
</dbReference>
<dbReference type="GO" id="GO:0055085">
    <property type="term" value="P:transmembrane transport"/>
    <property type="evidence" value="ECO:0007669"/>
    <property type="project" value="TreeGrafter"/>
</dbReference>
<evidence type="ECO:0000256" key="3">
    <source>
        <dbReference type="ARBA" id="ARBA00022692"/>
    </source>
</evidence>
<evidence type="ECO:0000256" key="5">
    <source>
        <dbReference type="ARBA" id="ARBA00023136"/>
    </source>
</evidence>
<feature type="transmembrane region" description="Helical" evidence="6">
    <location>
        <begin position="55"/>
        <end position="81"/>
    </location>
</feature>
<evidence type="ECO:0000313" key="7">
    <source>
        <dbReference type="EMBL" id="AFY93711.1"/>
    </source>
</evidence>
<dbReference type="eggNOG" id="COG0628">
    <property type="taxonomic scope" value="Bacteria"/>
</dbReference>
<dbReference type="Proteomes" id="UP000010366">
    <property type="component" value="Chromosome"/>
</dbReference>
<feature type="transmembrane region" description="Helical" evidence="6">
    <location>
        <begin position="204"/>
        <end position="229"/>
    </location>
</feature>
<comment type="similarity">
    <text evidence="2">Belongs to the autoinducer-2 exporter (AI-2E) (TC 2.A.86) family.</text>
</comment>